<sequence length="432" mass="45185">MEFVLKYVIIALLGALASILANKGVAVFNDGLRPIVPEYLEGRIDKKALAATSFALSFGLVIGFGIPVSVAASIILVHSILLGTDIIGTWCPKGKTGVVVSGVVGALYGVGIVSGLEFIVDAFAKLPVNFLPQLGQVGSPVIAAFAVFPALVVAYQYGAKKGAITLVVSFLVRQLTLYYGKFNFDGATIKIDQEGMALLAGMIIMLTFAIREKPDPNAPKVDLVSIFSERVAKIKKNLPILAIMGGLISAATSLTLLAGDPISLNLLKDGKNIEAAMTAFARGIGFIPLVATTGITTGVYAPAGMTFVFVVGLLVKNPIISFVVGAAVMALEILLLDVLAKMLDKFPGVKKCGDNIRTAMSRVLEAALLFGGMMAANAMAPGLGLFIVIGIYVINKTSKKPIVDMAVGPVGAIFVGILINVLYILGLYLPVK</sequence>
<feature type="transmembrane region" description="Helical" evidence="1">
    <location>
        <begin position="238"/>
        <end position="259"/>
    </location>
</feature>
<dbReference type="Pfam" id="PF10797">
    <property type="entry name" value="YhfT"/>
    <property type="match status" value="1"/>
</dbReference>
<feature type="transmembrane region" description="Helical" evidence="1">
    <location>
        <begin position="7"/>
        <end position="28"/>
    </location>
</feature>
<dbReference type="InterPro" id="IPR019733">
    <property type="entry name" value="Uncharacterised_YhfT"/>
</dbReference>
<dbReference type="EMBL" id="JXSU01000007">
    <property type="protein sequence ID" value="KIS23996.1"/>
    <property type="molecule type" value="Genomic_DNA"/>
</dbReference>
<keyword evidence="1" id="KW-0472">Membrane</keyword>
<evidence type="ECO:0000313" key="3">
    <source>
        <dbReference type="Proteomes" id="UP000032250"/>
    </source>
</evidence>
<feature type="transmembrane region" description="Helical" evidence="1">
    <location>
        <begin position="367"/>
        <end position="394"/>
    </location>
</feature>
<comment type="caution">
    <text evidence="2">The sequence shown here is derived from an EMBL/GenBank/DDBJ whole genome shotgun (WGS) entry which is preliminary data.</text>
</comment>
<feature type="transmembrane region" description="Helical" evidence="1">
    <location>
        <begin position="279"/>
        <end position="312"/>
    </location>
</feature>
<name>A0A0D1BYZ5_CLOBO</name>
<gene>
    <name evidence="2" type="ORF">N495_10480</name>
</gene>
<feature type="transmembrane region" description="Helical" evidence="1">
    <location>
        <begin position="406"/>
        <end position="429"/>
    </location>
</feature>
<dbReference type="OrthoDB" id="92225at2"/>
<evidence type="ECO:0000256" key="1">
    <source>
        <dbReference type="SAM" id="Phobius"/>
    </source>
</evidence>
<feature type="transmembrane region" description="Helical" evidence="1">
    <location>
        <begin position="319"/>
        <end position="340"/>
    </location>
</feature>
<proteinExistence type="predicted"/>
<accession>A0A0D1BYZ5</accession>
<organism evidence="2 3">
    <name type="scientific">Clostridium botulinum B2 450</name>
    <dbReference type="NCBI Taxonomy" id="1379739"/>
    <lineage>
        <taxon>Bacteria</taxon>
        <taxon>Bacillati</taxon>
        <taxon>Bacillota</taxon>
        <taxon>Clostridia</taxon>
        <taxon>Eubacteriales</taxon>
        <taxon>Clostridiaceae</taxon>
        <taxon>Clostridium</taxon>
    </lineage>
</organism>
<dbReference type="Proteomes" id="UP000032250">
    <property type="component" value="Unassembled WGS sequence"/>
</dbReference>
<keyword evidence="1" id="KW-1133">Transmembrane helix</keyword>
<feature type="transmembrane region" description="Helical" evidence="1">
    <location>
        <begin position="136"/>
        <end position="155"/>
    </location>
</feature>
<keyword evidence="1" id="KW-0812">Transmembrane</keyword>
<dbReference type="AlphaFoldDB" id="A0A0D1BYZ5"/>
<feature type="transmembrane region" description="Helical" evidence="1">
    <location>
        <begin position="98"/>
        <end position="116"/>
    </location>
</feature>
<evidence type="ECO:0000313" key="2">
    <source>
        <dbReference type="EMBL" id="KIS23996.1"/>
    </source>
</evidence>
<feature type="transmembrane region" description="Helical" evidence="1">
    <location>
        <begin position="48"/>
        <end position="77"/>
    </location>
</feature>
<protein>
    <submittedName>
        <fullName evidence="2">Membrane protein</fullName>
    </submittedName>
</protein>
<dbReference type="RefSeq" id="WP_043031995.1">
    <property type="nucleotide sequence ID" value="NZ_JXSU01000007.1"/>
</dbReference>
<reference evidence="2 3" key="1">
    <citation type="submission" date="2014-06" db="EMBL/GenBank/DDBJ databases">
        <title>Genome characterization of distinct group I Clostridium botulinum lineages.</title>
        <authorList>
            <person name="Giordani F."/>
            <person name="Anselmo A."/>
            <person name="Fillo S."/>
            <person name="Palozzi A.M."/>
            <person name="Fortunato A."/>
            <person name="Gentile B."/>
            <person name="Ciammaruconi A."/>
            <person name="Anniballi F."/>
            <person name="De Medici D."/>
            <person name="Lista F."/>
        </authorList>
    </citation>
    <scope>NUCLEOTIDE SEQUENCE [LARGE SCALE GENOMIC DNA]</scope>
    <source>
        <strain evidence="2 3">B2 450</strain>
    </source>
</reference>
<dbReference type="HOGENOM" id="CLU_051800_0_0_9"/>
<dbReference type="PATRIC" id="fig|1379739.3.peg.2463"/>